<evidence type="ECO:0000256" key="1">
    <source>
        <dbReference type="SAM" id="Phobius"/>
    </source>
</evidence>
<accession>A0A1Y2BME2</accession>
<dbReference type="GO" id="GO:0051082">
    <property type="term" value="F:unfolded protein binding"/>
    <property type="evidence" value="ECO:0007669"/>
    <property type="project" value="TreeGrafter"/>
</dbReference>
<dbReference type="GO" id="GO:0006457">
    <property type="term" value="P:protein folding"/>
    <property type="evidence" value="ECO:0007669"/>
    <property type="project" value="TreeGrafter"/>
</dbReference>
<organism evidence="2 3">
    <name type="scientific">Naematelia encephala</name>
    <dbReference type="NCBI Taxonomy" id="71784"/>
    <lineage>
        <taxon>Eukaryota</taxon>
        <taxon>Fungi</taxon>
        <taxon>Dikarya</taxon>
        <taxon>Basidiomycota</taxon>
        <taxon>Agaricomycotina</taxon>
        <taxon>Tremellomycetes</taxon>
        <taxon>Tremellales</taxon>
        <taxon>Naemateliaceae</taxon>
        <taxon>Naematelia</taxon>
    </lineage>
</organism>
<keyword evidence="3" id="KW-1185">Reference proteome</keyword>
<dbReference type="InParanoid" id="A0A1Y2BME2"/>
<feature type="transmembrane region" description="Helical" evidence="1">
    <location>
        <begin position="268"/>
        <end position="287"/>
    </location>
</feature>
<feature type="transmembrane region" description="Helical" evidence="1">
    <location>
        <begin position="124"/>
        <end position="146"/>
    </location>
</feature>
<keyword evidence="1" id="KW-0812">Transmembrane</keyword>
<gene>
    <name evidence="2" type="ORF">BCR39DRAFT_475985</name>
</gene>
<feature type="transmembrane region" description="Helical" evidence="1">
    <location>
        <begin position="299"/>
        <end position="320"/>
    </location>
</feature>
<dbReference type="AlphaFoldDB" id="A0A1Y2BME2"/>
<dbReference type="InterPro" id="IPR022057">
    <property type="entry name" value="Chs7"/>
</dbReference>
<keyword evidence="1" id="KW-0472">Membrane</keyword>
<dbReference type="Pfam" id="PF12271">
    <property type="entry name" value="Chs7"/>
    <property type="match status" value="1"/>
</dbReference>
<evidence type="ECO:0000313" key="3">
    <source>
        <dbReference type="Proteomes" id="UP000193986"/>
    </source>
</evidence>
<evidence type="ECO:0000313" key="2">
    <source>
        <dbReference type="EMBL" id="ORY35850.1"/>
    </source>
</evidence>
<feature type="transmembrane region" description="Helical" evidence="1">
    <location>
        <begin position="92"/>
        <end position="112"/>
    </location>
</feature>
<dbReference type="STRING" id="71784.A0A1Y2BME2"/>
<dbReference type="PANTHER" id="PTHR35329:SF1">
    <property type="entry name" value="CHITIN SYNTHASE EXPORT CHAPERONE"/>
    <property type="match status" value="1"/>
</dbReference>
<name>A0A1Y2BME2_9TREE</name>
<dbReference type="Proteomes" id="UP000193986">
    <property type="component" value="Unassembled WGS sequence"/>
</dbReference>
<dbReference type="OrthoDB" id="5582162at2759"/>
<sequence>MPDPFGAFSWICSHTPLPHCNLFFQQLFENGGGQGLVRIFPASSDFFNQYNVTANNVSDDPNVLAARTQAGVGVGSQCEIPHVGNRGSVGDVALVVISGLSTFFALYLVWHATRRRAAVGRSELRLFLLAYALHSALQTVTMSSMVEQASTAIGVLSAIHVGVIASLFWILLGNGLIATQIVEDGTPAALVPMCIIAILFFVPTLYISLDTTFSWSHTFHMDGQEVSNLSNIALFVLTLVWPAIAAVAYLVIMLIIVLRVLNEFKPALLYSLSFALFAGAQIVFFLASQPLCKASNGKINSSFISTILDTAAVGVLYLAWKSITEDDWGDEYDMY</sequence>
<dbReference type="GO" id="GO:0005789">
    <property type="term" value="C:endoplasmic reticulum membrane"/>
    <property type="evidence" value="ECO:0007669"/>
    <property type="project" value="TreeGrafter"/>
</dbReference>
<dbReference type="PANTHER" id="PTHR35329">
    <property type="entry name" value="CHITIN SYNTHASE EXPORT CHAPERONE"/>
    <property type="match status" value="1"/>
</dbReference>
<feature type="transmembrane region" description="Helical" evidence="1">
    <location>
        <begin position="189"/>
        <end position="209"/>
    </location>
</feature>
<keyword evidence="1" id="KW-1133">Transmembrane helix</keyword>
<comment type="caution">
    <text evidence="2">The sequence shown here is derived from an EMBL/GenBank/DDBJ whole genome shotgun (WGS) entry which is preliminary data.</text>
</comment>
<feature type="transmembrane region" description="Helical" evidence="1">
    <location>
        <begin position="229"/>
        <end position="256"/>
    </location>
</feature>
<proteinExistence type="predicted"/>
<feature type="transmembrane region" description="Helical" evidence="1">
    <location>
        <begin position="152"/>
        <end position="177"/>
    </location>
</feature>
<protein>
    <submittedName>
        <fullName evidence="2">Chitin synthase III catalytic subunit-domain-containing protein</fullName>
    </submittedName>
</protein>
<reference evidence="2 3" key="1">
    <citation type="submission" date="2016-07" db="EMBL/GenBank/DDBJ databases">
        <title>Pervasive Adenine N6-methylation of Active Genes in Fungi.</title>
        <authorList>
            <consortium name="DOE Joint Genome Institute"/>
            <person name="Mondo S.J."/>
            <person name="Dannebaum R.O."/>
            <person name="Kuo R.C."/>
            <person name="Labutti K."/>
            <person name="Haridas S."/>
            <person name="Kuo A."/>
            <person name="Salamov A."/>
            <person name="Ahrendt S.R."/>
            <person name="Lipzen A."/>
            <person name="Sullivan W."/>
            <person name="Andreopoulos W.B."/>
            <person name="Clum A."/>
            <person name="Lindquist E."/>
            <person name="Daum C."/>
            <person name="Ramamoorthy G.K."/>
            <person name="Gryganskyi A."/>
            <person name="Culley D."/>
            <person name="Magnuson J.K."/>
            <person name="James T.Y."/>
            <person name="O'Malley M.A."/>
            <person name="Stajich J.E."/>
            <person name="Spatafora J.W."/>
            <person name="Visel A."/>
            <person name="Grigoriev I.V."/>
        </authorList>
    </citation>
    <scope>NUCLEOTIDE SEQUENCE [LARGE SCALE GENOMIC DNA]</scope>
    <source>
        <strain evidence="2 3">68-887.2</strain>
    </source>
</reference>
<dbReference type="EMBL" id="MCFC01000001">
    <property type="protein sequence ID" value="ORY35850.1"/>
    <property type="molecule type" value="Genomic_DNA"/>
</dbReference>